<evidence type="ECO:0000256" key="5">
    <source>
        <dbReference type="PROSITE-ProRule" id="PRU01248"/>
    </source>
</evidence>
<dbReference type="InterPro" id="IPR025166">
    <property type="entry name" value="Integrase_DNA_bind_dom"/>
</dbReference>
<dbReference type="PROSITE" id="PS51898">
    <property type="entry name" value="TYR_RECOMBINASE"/>
    <property type="match status" value="1"/>
</dbReference>
<keyword evidence="3 5" id="KW-0238">DNA-binding</keyword>
<dbReference type="GO" id="GO:0006310">
    <property type="term" value="P:DNA recombination"/>
    <property type="evidence" value="ECO:0007669"/>
    <property type="project" value="UniProtKB-KW"/>
</dbReference>
<dbReference type="SUPFAM" id="SSF56349">
    <property type="entry name" value="DNA breaking-rejoining enzymes"/>
    <property type="match status" value="1"/>
</dbReference>
<dbReference type="PANTHER" id="PTHR30629">
    <property type="entry name" value="PROPHAGE INTEGRASE"/>
    <property type="match status" value="1"/>
</dbReference>
<dbReference type="InterPro" id="IPR011010">
    <property type="entry name" value="DNA_brk_join_enz"/>
</dbReference>
<dbReference type="InterPro" id="IPR044068">
    <property type="entry name" value="CB"/>
</dbReference>
<feature type="domain" description="Tyr recombinase" evidence="6">
    <location>
        <begin position="213"/>
        <end position="407"/>
    </location>
</feature>
<dbReference type="Gene3D" id="1.10.443.10">
    <property type="entry name" value="Intergrase catalytic core"/>
    <property type="match status" value="1"/>
</dbReference>
<dbReference type="AlphaFoldDB" id="A0A1I4E0U7"/>
<dbReference type="InterPro" id="IPR050808">
    <property type="entry name" value="Phage_Integrase"/>
</dbReference>
<dbReference type="InterPro" id="IPR013762">
    <property type="entry name" value="Integrase-like_cat_sf"/>
</dbReference>
<dbReference type="STRING" id="1123062.SAMN02745775_113129"/>
<feature type="domain" description="Core-binding (CB)" evidence="7">
    <location>
        <begin position="105"/>
        <end position="189"/>
    </location>
</feature>
<accession>A0A1I4E0U7</accession>
<dbReference type="GO" id="GO:0003677">
    <property type="term" value="F:DNA binding"/>
    <property type="evidence" value="ECO:0007669"/>
    <property type="project" value="UniProtKB-UniRule"/>
</dbReference>
<dbReference type="PANTHER" id="PTHR30629:SF2">
    <property type="entry name" value="PROPHAGE INTEGRASE INTS-RELATED"/>
    <property type="match status" value="1"/>
</dbReference>
<dbReference type="Proteomes" id="UP000199473">
    <property type="component" value="Unassembled WGS sequence"/>
</dbReference>
<dbReference type="Gene3D" id="3.30.160.390">
    <property type="entry name" value="Integrase, DNA-binding domain"/>
    <property type="match status" value="1"/>
</dbReference>
<sequence>MKRELTDIWLRNLAPPASGRLEIRDTDVVGLVLRVTAAGVMTWSVRTRTKDGKQTRPKIGTYPSLGLSAARKAARLALTGITSGADPIEEKRAAREARRHRMAEATVTERLAEWRAGREADIEKPWSDRYAAEVARICDRDVTPRLGNRALVETTRADWTALVATKRKAAPAMAASLYRVVSSFLNHAEAEGWVPLPLLPRKGAAKLAPMPKARTRVLTDGELLEVWRATEGEGVKVRAFVRLLILTAAREMEVADIAVGEVDRARGRWTLPGSRTKNGKGYAVPLAPLAMAEVDAVWPAGGEDCGGDWRMLGSINGNGFRGFSKLKARIDATIASNRAKDSAGLEVRPMPAWRWHDLRRTARTGMTRLGIPRDHAEAAINHVSGRTKIERTYDVHDYADEIISALGRWQAHVAGLVTAQPAAEVVTLADRRHRAA</sequence>
<organism evidence="8 9">
    <name type="scientific">Falsiroseomonas stagni DSM 19981</name>
    <dbReference type="NCBI Taxonomy" id="1123062"/>
    <lineage>
        <taxon>Bacteria</taxon>
        <taxon>Pseudomonadati</taxon>
        <taxon>Pseudomonadota</taxon>
        <taxon>Alphaproteobacteria</taxon>
        <taxon>Acetobacterales</taxon>
        <taxon>Roseomonadaceae</taxon>
        <taxon>Falsiroseomonas</taxon>
    </lineage>
</organism>
<dbReference type="Pfam" id="PF13356">
    <property type="entry name" value="Arm-DNA-bind_3"/>
    <property type="match status" value="1"/>
</dbReference>
<reference evidence="8 9" key="1">
    <citation type="submission" date="2016-10" db="EMBL/GenBank/DDBJ databases">
        <authorList>
            <person name="de Groot N.N."/>
        </authorList>
    </citation>
    <scope>NUCLEOTIDE SEQUENCE [LARGE SCALE GENOMIC DNA]</scope>
    <source>
        <strain evidence="8 9">DSM 19981</strain>
    </source>
</reference>
<evidence type="ECO:0000256" key="2">
    <source>
        <dbReference type="ARBA" id="ARBA00022908"/>
    </source>
</evidence>
<gene>
    <name evidence="8" type="ORF">SAMN02745775_113129</name>
</gene>
<evidence type="ECO:0000313" key="9">
    <source>
        <dbReference type="Proteomes" id="UP000199473"/>
    </source>
</evidence>
<proteinExistence type="inferred from homology"/>
<keyword evidence="9" id="KW-1185">Reference proteome</keyword>
<dbReference type="Pfam" id="PF00589">
    <property type="entry name" value="Phage_integrase"/>
    <property type="match status" value="1"/>
</dbReference>
<dbReference type="EMBL" id="FOSQ01000013">
    <property type="protein sequence ID" value="SFK99474.1"/>
    <property type="molecule type" value="Genomic_DNA"/>
</dbReference>
<evidence type="ECO:0000313" key="8">
    <source>
        <dbReference type="EMBL" id="SFK99474.1"/>
    </source>
</evidence>
<dbReference type="InterPro" id="IPR002104">
    <property type="entry name" value="Integrase_catalytic"/>
</dbReference>
<dbReference type="GO" id="GO:0015074">
    <property type="term" value="P:DNA integration"/>
    <property type="evidence" value="ECO:0007669"/>
    <property type="project" value="UniProtKB-KW"/>
</dbReference>
<evidence type="ECO:0000259" key="6">
    <source>
        <dbReference type="PROSITE" id="PS51898"/>
    </source>
</evidence>
<evidence type="ECO:0000259" key="7">
    <source>
        <dbReference type="PROSITE" id="PS51900"/>
    </source>
</evidence>
<evidence type="ECO:0000256" key="4">
    <source>
        <dbReference type="ARBA" id="ARBA00023172"/>
    </source>
</evidence>
<dbReference type="RefSeq" id="WP_175534147.1">
    <property type="nucleotide sequence ID" value="NZ_FOSQ01000013.1"/>
</dbReference>
<dbReference type="Gene3D" id="1.10.150.130">
    <property type="match status" value="1"/>
</dbReference>
<evidence type="ECO:0000256" key="3">
    <source>
        <dbReference type="ARBA" id="ARBA00023125"/>
    </source>
</evidence>
<dbReference type="InterPro" id="IPR038488">
    <property type="entry name" value="Integrase_DNA-bd_sf"/>
</dbReference>
<name>A0A1I4E0U7_9PROT</name>
<dbReference type="PROSITE" id="PS51900">
    <property type="entry name" value="CB"/>
    <property type="match status" value="1"/>
</dbReference>
<protein>
    <submittedName>
        <fullName evidence="8">Phage integrase family protein</fullName>
    </submittedName>
</protein>
<evidence type="ECO:0000256" key="1">
    <source>
        <dbReference type="ARBA" id="ARBA00008857"/>
    </source>
</evidence>
<keyword evidence="4" id="KW-0233">DNA recombination</keyword>
<comment type="similarity">
    <text evidence="1">Belongs to the 'phage' integrase family.</text>
</comment>
<keyword evidence="2" id="KW-0229">DNA integration</keyword>
<dbReference type="InterPro" id="IPR010998">
    <property type="entry name" value="Integrase_recombinase_N"/>
</dbReference>